<sequence length="102" mass="12057">MAMTNRWQDYETDKFDKLFLEYGKNFKSIARHINSRSYAQVRSHYYNLQYKNHPTARSGVTTLGNQSCDSLELGTTKQSCTKSEISKNEELEHLFFYPFEEI</sequence>
<dbReference type="AlphaFoldDB" id="A0AA86QJA7"/>
<reference evidence="2" key="1">
    <citation type="submission" date="2023-06" db="EMBL/GenBank/DDBJ databases">
        <authorList>
            <person name="Kurt Z."/>
        </authorList>
    </citation>
    <scope>NUCLEOTIDE SEQUENCE</scope>
</reference>
<evidence type="ECO:0000259" key="1">
    <source>
        <dbReference type="PROSITE" id="PS51293"/>
    </source>
</evidence>
<dbReference type="Gene3D" id="1.10.10.60">
    <property type="entry name" value="Homeodomain-like"/>
    <property type="match status" value="1"/>
</dbReference>
<dbReference type="PROSITE" id="PS51293">
    <property type="entry name" value="SANT"/>
    <property type="match status" value="1"/>
</dbReference>
<reference evidence="3 4" key="2">
    <citation type="submission" date="2024-07" db="EMBL/GenBank/DDBJ databases">
        <authorList>
            <person name="Akdeniz Z."/>
        </authorList>
    </citation>
    <scope>NUCLEOTIDE SEQUENCE [LARGE SCALE GENOMIC DNA]</scope>
</reference>
<evidence type="ECO:0000313" key="2">
    <source>
        <dbReference type="EMBL" id="CAI9952745.1"/>
    </source>
</evidence>
<dbReference type="Proteomes" id="UP001642409">
    <property type="component" value="Unassembled WGS sequence"/>
</dbReference>
<dbReference type="InterPro" id="IPR017884">
    <property type="entry name" value="SANT_dom"/>
</dbReference>
<organism evidence="2">
    <name type="scientific">Hexamita inflata</name>
    <dbReference type="NCBI Taxonomy" id="28002"/>
    <lineage>
        <taxon>Eukaryota</taxon>
        <taxon>Metamonada</taxon>
        <taxon>Diplomonadida</taxon>
        <taxon>Hexamitidae</taxon>
        <taxon>Hexamitinae</taxon>
        <taxon>Hexamita</taxon>
    </lineage>
</organism>
<evidence type="ECO:0000313" key="4">
    <source>
        <dbReference type="Proteomes" id="UP001642409"/>
    </source>
</evidence>
<dbReference type="EMBL" id="CATOUU010000834">
    <property type="protein sequence ID" value="CAI9952745.1"/>
    <property type="molecule type" value="Genomic_DNA"/>
</dbReference>
<dbReference type="SMART" id="SM00717">
    <property type="entry name" value="SANT"/>
    <property type="match status" value="1"/>
</dbReference>
<feature type="domain" description="SANT" evidence="1">
    <location>
        <begin position="2"/>
        <end position="54"/>
    </location>
</feature>
<keyword evidence="4" id="KW-1185">Reference proteome</keyword>
<name>A0AA86QJA7_9EUKA</name>
<accession>A0AA86QJA7</accession>
<dbReference type="InterPro" id="IPR009057">
    <property type="entry name" value="Homeodomain-like_sf"/>
</dbReference>
<comment type="caution">
    <text evidence="2">The sequence shown here is derived from an EMBL/GenBank/DDBJ whole genome shotgun (WGS) entry which is preliminary data.</text>
</comment>
<dbReference type="SUPFAM" id="SSF46689">
    <property type="entry name" value="Homeodomain-like"/>
    <property type="match status" value="1"/>
</dbReference>
<dbReference type="InterPro" id="IPR001005">
    <property type="entry name" value="SANT/Myb"/>
</dbReference>
<proteinExistence type="predicted"/>
<evidence type="ECO:0000313" key="3">
    <source>
        <dbReference type="EMBL" id="CAL5985186.1"/>
    </source>
</evidence>
<dbReference type="CDD" id="cd00167">
    <property type="entry name" value="SANT"/>
    <property type="match status" value="1"/>
</dbReference>
<dbReference type="Pfam" id="PF00249">
    <property type="entry name" value="Myb_DNA-binding"/>
    <property type="match status" value="1"/>
</dbReference>
<gene>
    <name evidence="2" type="ORF">HINF_LOCUS40390</name>
    <name evidence="3" type="ORF">HINF_LOCUS8647</name>
</gene>
<dbReference type="EMBL" id="CAXDID020000018">
    <property type="protein sequence ID" value="CAL5985186.1"/>
    <property type="molecule type" value="Genomic_DNA"/>
</dbReference>
<protein>
    <submittedName>
        <fullName evidence="2">SANT/Myb domain</fullName>
    </submittedName>
    <submittedName>
        <fullName evidence="3">SANT/Myb_domain</fullName>
    </submittedName>
</protein>